<gene>
    <name evidence="1" type="ORF">UW52_C0032G0010</name>
</gene>
<organism evidence="1 2">
    <name type="scientific">Candidatus Gottesmanbacteria bacterium GW2011_GWA1_44_24b</name>
    <dbReference type="NCBI Taxonomy" id="1618437"/>
    <lineage>
        <taxon>Bacteria</taxon>
        <taxon>Candidatus Gottesmaniibacteriota</taxon>
    </lineage>
</organism>
<evidence type="ECO:0000313" key="2">
    <source>
        <dbReference type="Proteomes" id="UP000034521"/>
    </source>
</evidence>
<reference evidence="1 2" key="1">
    <citation type="journal article" date="2015" name="Nature">
        <title>rRNA introns, odd ribosomes, and small enigmatic genomes across a large radiation of phyla.</title>
        <authorList>
            <person name="Brown C.T."/>
            <person name="Hug L.A."/>
            <person name="Thomas B.C."/>
            <person name="Sharon I."/>
            <person name="Castelle C.J."/>
            <person name="Singh A."/>
            <person name="Wilkins M.J."/>
            <person name="Williams K.H."/>
            <person name="Banfield J.F."/>
        </authorList>
    </citation>
    <scope>NUCLEOTIDE SEQUENCE [LARGE SCALE GENOMIC DNA]</scope>
</reference>
<name>A0A0G1IL11_9BACT</name>
<accession>A0A0G1IL11</accession>
<proteinExistence type="predicted"/>
<sequence>MKREEELTQNTFIHLVIESYSYGEAIFIIKIATSYRFGGTSRDDRWRKS</sequence>
<comment type="caution">
    <text evidence="1">The sequence shown here is derived from an EMBL/GenBank/DDBJ whole genome shotgun (WGS) entry which is preliminary data.</text>
</comment>
<dbReference type="EMBL" id="LCIQ01000032">
    <property type="protein sequence ID" value="KKT59850.1"/>
    <property type="molecule type" value="Genomic_DNA"/>
</dbReference>
<dbReference type="Proteomes" id="UP000034521">
    <property type="component" value="Unassembled WGS sequence"/>
</dbReference>
<evidence type="ECO:0000313" key="1">
    <source>
        <dbReference type="EMBL" id="KKT59850.1"/>
    </source>
</evidence>
<dbReference type="AlphaFoldDB" id="A0A0G1IL11"/>
<protein>
    <submittedName>
        <fullName evidence="1">Uncharacterized protein</fullName>
    </submittedName>
</protein>